<dbReference type="Proteomes" id="UP000289437">
    <property type="component" value="Unassembled WGS sequence"/>
</dbReference>
<evidence type="ECO:0000256" key="4">
    <source>
        <dbReference type="ARBA" id="ARBA00022777"/>
    </source>
</evidence>
<dbReference type="CDD" id="cd02020">
    <property type="entry name" value="CMPK"/>
    <property type="match status" value="1"/>
</dbReference>
<dbReference type="PANTHER" id="PTHR21299:SF2">
    <property type="entry name" value="CYTIDYLATE KINASE"/>
    <property type="match status" value="1"/>
</dbReference>
<comment type="catalytic activity">
    <reaction evidence="7 8">
        <text>CMP + ATP = CDP + ADP</text>
        <dbReference type="Rhea" id="RHEA:11600"/>
        <dbReference type="ChEBI" id="CHEBI:30616"/>
        <dbReference type="ChEBI" id="CHEBI:58069"/>
        <dbReference type="ChEBI" id="CHEBI:60377"/>
        <dbReference type="ChEBI" id="CHEBI:456216"/>
        <dbReference type="EC" id="2.7.4.25"/>
    </reaction>
</comment>
<keyword evidence="11" id="KW-1185">Reference proteome</keyword>
<dbReference type="Pfam" id="PF02224">
    <property type="entry name" value="Cytidylate_kin"/>
    <property type="match status" value="1"/>
</dbReference>
<sequence>MQPVVAIDGPAGAGKSTLAAHLARRFGFLNLETGAMYRALALKAIEQDLDFDEEAPLLELAHYTKIALEPQREGNRVLVDGIDVSRRIRDTDVTQAASKVSVHPHLRAWMVDQQRALGEKGGVVMEGRDIGTAVFPDAEVKIFLDAAPEVRGNRRYRQAEPVPQVTEEAILKELKERDYRDRNRAESPLRPAEDAVILDSTSMTLEQVLARAEDIVRAHFSVQDGTFQSTGAGTTKK</sequence>
<dbReference type="InterPro" id="IPR027417">
    <property type="entry name" value="P-loop_NTPase"/>
</dbReference>
<evidence type="ECO:0000256" key="2">
    <source>
        <dbReference type="ARBA" id="ARBA00022679"/>
    </source>
</evidence>
<dbReference type="NCBIfam" id="TIGR00017">
    <property type="entry name" value="cmk"/>
    <property type="match status" value="1"/>
</dbReference>
<keyword evidence="2 8" id="KW-0808">Transferase</keyword>
<reference evidence="11" key="2">
    <citation type="submission" date="2019-02" db="EMBL/GenBank/DDBJ databases">
        <title>Granulicella sibirica sp. nov., a psychrotolerant acidobacterium isolated from an organic soil layer in forested tundra, West Siberia.</title>
        <authorList>
            <person name="Oshkin I.Y."/>
            <person name="Kulichevskaya I.S."/>
            <person name="Rijpstra W.I.C."/>
            <person name="Sinninghe Damste J.S."/>
            <person name="Rakitin A.L."/>
            <person name="Ravin N.V."/>
            <person name="Dedysh S.N."/>
        </authorList>
    </citation>
    <scope>NUCLEOTIDE SEQUENCE [LARGE SCALE GENOMIC DNA]</scope>
    <source>
        <strain evidence="11">AF10</strain>
    </source>
</reference>
<reference evidence="10 11" key="1">
    <citation type="submission" date="2018-11" db="EMBL/GenBank/DDBJ databases">
        <authorList>
            <person name="Mardanov A.V."/>
            <person name="Ravin N.V."/>
            <person name="Dedysh S.N."/>
        </authorList>
    </citation>
    <scope>NUCLEOTIDE SEQUENCE [LARGE SCALE GENOMIC DNA]</scope>
    <source>
        <strain evidence="10 11">AF10</strain>
    </source>
</reference>
<evidence type="ECO:0000256" key="1">
    <source>
        <dbReference type="ARBA" id="ARBA00009427"/>
    </source>
</evidence>
<accession>A0A4Q0T382</accession>
<evidence type="ECO:0000259" key="9">
    <source>
        <dbReference type="Pfam" id="PF02224"/>
    </source>
</evidence>
<dbReference type="GO" id="GO:0006220">
    <property type="term" value="P:pyrimidine nucleotide metabolic process"/>
    <property type="evidence" value="ECO:0007669"/>
    <property type="project" value="UniProtKB-UniRule"/>
</dbReference>
<dbReference type="EMBL" id="RDSM01000001">
    <property type="protein sequence ID" value="RXH57362.1"/>
    <property type="molecule type" value="Genomic_DNA"/>
</dbReference>
<feature type="binding site" evidence="8">
    <location>
        <begin position="9"/>
        <end position="17"/>
    </location>
    <ligand>
        <name>ATP</name>
        <dbReference type="ChEBI" id="CHEBI:30616"/>
    </ligand>
</feature>
<keyword evidence="5 8" id="KW-0067">ATP-binding</keyword>
<protein>
    <recommendedName>
        <fullName evidence="8">Cytidylate kinase</fullName>
        <shortName evidence="8">CK</shortName>
        <ecNumber evidence="8">2.7.4.25</ecNumber>
    </recommendedName>
    <alternativeName>
        <fullName evidence="8">Cytidine monophosphate kinase</fullName>
        <shortName evidence="8">CMP kinase</shortName>
    </alternativeName>
</protein>
<dbReference type="InterPro" id="IPR003136">
    <property type="entry name" value="Cytidylate_kin"/>
</dbReference>
<evidence type="ECO:0000256" key="6">
    <source>
        <dbReference type="ARBA" id="ARBA00047615"/>
    </source>
</evidence>
<dbReference type="GO" id="GO:0005829">
    <property type="term" value="C:cytosol"/>
    <property type="evidence" value="ECO:0007669"/>
    <property type="project" value="TreeGrafter"/>
</dbReference>
<comment type="catalytic activity">
    <reaction evidence="6 8">
        <text>dCMP + ATP = dCDP + ADP</text>
        <dbReference type="Rhea" id="RHEA:25094"/>
        <dbReference type="ChEBI" id="CHEBI:30616"/>
        <dbReference type="ChEBI" id="CHEBI:57566"/>
        <dbReference type="ChEBI" id="CHEBI:58593"/>
        <dbReference type="ChEBI" id="CHEBI:456216"/>
        <dbReference type="EC" id="2.7.4.25"/>
    </reaction>
</comment>
<organism evidence="10 11">
    <name type="scientific">Granulicella sibirica</name>
    <dbReference type="NCBI Taxonomy" id="2479048"/>
    <lineage>
        <taxon>Bacteria</taxon>
        <taxon>Pseudomonadati</taxon>
        <taxon>Acidobacteriota</taxon>
        <taxon>Terriglobia</taxon>
        <taxon>Terriglobales</taxon>
        <taxon>Acidobacteriaceae</taxon>
        <taxon>Granulicella</taxon>
    </lineage>
</organism>
<dbReference type="Gene3D" id="3.40.50.300">
    <property type="entry name" value="P-loop containing nucleotide triphosphate hydrolases"/>
    <property type="match status" value="1"/>
</dbReference>
<keyword evidence="4 8" id="KW-0418">Kinase</keyword>
<dbReference type="GO" id="GO:0036431">
    <property type="term" value="F:dCMP kinase activity"/>
    <property type="evidence" value="ECO:0007669"/>
    <property type="project" value="InterPro"/>
</dbReference>
<keyword evidence="3 8" id="KW-0547">Nucleotide-binding</keyword>
<evidence type="ECO:0000256" key="5">
    <source>
        <dbReference type="ARBA" id="ARBA00022840"/>
    </source>
</evidence>
<dbReference type="PANTHER" id="PTHR21299">
    <property type="entry name" value="CYTIDYLATE KINASE/PANTOATE-BETA-ALANINE LIGASE"/>
    <property type="match status" value="1"/>
</dbReference>
<evidence type="ECO:0000256" key="7">
    <source>
        <dbReference type="ARBA" id="ARBA00048478"/>
    </source>
</evidence>
<feature type="domain" description="Cytidylate kinase" evidence="9">
    <location>
        <begin position="5"/>
        <end position="214"/>
    </location>
</feature>
<comment type="subcellular location">
    <subcellularLocation>
        <location evidence="8">Cytoplasm</location>
    </subcellularLocation>
</comment>
<proteinExistence type="inferred from homology"/>
<dbReference type="GO" id="GO:0036430">
    <property type="term" value="F:CMP kinase activity"/>
    <property type="evidence" value="ECO:0007669"/>
    <property type="project" value="RHEA"/>
</dbReference>
<comment type="caution">
    <text evidence="10">The sequence shown here is derived from an EMBL/GenBank/DDBJ whole genome shotgun (WGS) entry which is preliminary data.</text>
</comment>
<evidence type="ECO:0000313" key="11">
    <source>
        <dbReference type="Proteomes" id="UP000289437"/>
    </source>
</evidence>
<evidence type="ECO:0000313" key="10">
    <source>
        <dbReference type="EMBL" id="RXH57362.1"/>
    </source>
</evidence>
<gene>
    <name evidence="8" type="primary">cmk</name>
    <name evidence="10" type="ORF">GRAN_0672</name>
</gene>
<evidence type="ECO:0000256" key="8">
    <source>
        <dbReference type="HAMAP-Rule" id="MF_00238"/>
    </source>
</evidence>
<name>A0A4Q0T382_9BACT</name>
<dbReference type="HAMAP" id="MF_00238">
    <property type="entry name" value="Cytidyl_kinase_type1"/>
    <property type="match status" value="1"/>
</dbReference>
<comment type="similarity">
    <text evidence="1 8">Belongs to the cytidylate kinase family. Type 1 subfamily.</text>
</comment>
<dbReference type="GO" id="GO:0015949">
    <property type="term" value="P:nucleobase-containing small molecule interconversion"/>
    <property type="evidence" value="ECO:0007669"/>
    <property type="project" value="TreeGrafter"/>
</dbReference>
<dbReference type="InterPro" id="IPR011994">
    <property type="entry name" value="Cytidylate_kinase_dom"/>
</dbReference>
<dbReference type="EC" id="2.7.4.25" evidence="8"/>
<evidence type="ECO:0000256" key="3">
    <source>
        <dbReference type="ARBA" id="ARBA00022741"/>
    </source>
</evidence>
<keyword evidence="8" id="KW-0963">Cytoplasm</keyword>
<dbReference type="GO" id="GO:0005524">
    <property type="term" value="F:ATP binding"/>
    <property type="evidence" value="ECO:0007669"/>
    <property type="project" value="UniProtKB-UniRule"/>
</dbReference>
<dbReference type="SUPFAM" id="SSF52540">
    <property type="entry name" value="P-loop containing nucleoside triphosphate hydrolases"/>
    <property type="match status" value="1"/>
</dbReference>
<dbReference type="AlphaFoldDB" id="A0A4Q0T382"/>